<proteinExistence type="predicted"/>
<name>A0A0K2UW28_LEPSM</name>
<dbReference type="EMBL" id="HACA01024771">
    <property type="protein sequence ID" value="CDW42132.1"/>
    <property type="molecule type" value="Transcribed_RNA"/>
</dbReference>
<accession>A0A0K2UW28</accession>
<reference evidence="1" key="1">
    <citation type="submission" date="2014-05" db="EMBL/GenBank/DDBJ databases">
        <authorList>
            <person name="Chronopoulou M."/>
        </authorList>
    </citation>
    <scope>NUCLEOTIDE SEQUENCE</scope>
    <source>
        <tissue evidence="1">Whole organism</tissue>
    </source>
</reference>
<organism evidence="1">
    <name type="scientific">Lepeophtheirus salmonis</name>
    <name type="common">Salmon louse</name>
    <name type="synonym">Caligus salmonis</name>
    <dbReference type="NCBI Taxonomy" id="72036"/>
    <lineage>
        <taxon>Eukaryota</taxon>
        <taxon>Metazoa</taxon>
        <taxon>Ecdysozoa</taxon>
        <taxon>Arthropoda</taxon>
        <taxon>Crustacea</taxon>
        <taxon>Multicrustacea</taxon>
        <taxon>Hexanauplia</taxon>
        <taxon>Copepoda</taxon>
        <taxon>Siphonostomatoida</taxon>
        <taxon>Caligidae</taxon>
        <taxon>Lepeophtheirus</taxon>
    </lineage>
</organism>
<sequence>METSFGGRRILLLRLC</sequence>
<dbReference type="AlphaFoldDB" id="A0A0K2UW28"/>
<evidence type="ECO:0000313" key="1">
    <source>
        <dbReference type="EMBL" id="CDW42132.1"/>
    </source>
</evidence>
<protein>
    <submittedName>
        <fullName evidence="1">Uncharacterized protein</fullName>
    </submittedName>
</protein>